<dbReference type="CDD" id="cd06578">
    <property type="entry name" value="HemD"/>
    <property type="match status" value="1"/>
</dbReference>
<feature type="domain" description="OmpR/PhoB-type" evidence="3">
    <location>
        <begin position="266"/>
        <end position="368"/>
    </location>
</feature>
<evidence type="ECO:0000256" key="1">
    <source>
        <dbReference type="ARBA" id="ARBA00023125"/>
    </source>
</evidence>
<feature type="DNA-binding region" description="OmpR/PhoB-type" evidence="2">
    <location>
        <begin position="266"/>
        <end position="368"/>
    </location>
</feature>
<evidence type="ECO:0000259" key="3">
    <source>
        <dbReference type="PROSITE" id="PS51755"/>
    </source>
</evidence>
<name>A0A2Y8ZMZ9_9MICO</name>
<dbReference type="GO" id="GO:0000160">
    <property type="term" value="P:phosphorelay signal transduction system"/>
    <property type="evidence" value="ECO:0007669"/>
    <property type="project" value="InterPro"/>
</dbReference>
<dbReference type="Pfam" id="PF00486">
    <property type="entry name" value="Trans_reg_C"/>
    <property type="match status" value="1"/>
</dbReference>
<dbReference type="InterPro" id="IPR016032">
    <property type="entry name" value="Sig_transdc_resp-reg_C-effctor"/>
</dbReference>
<dbReference type="PROSITE" id="PS51755">
    <property type="entry name" value="OMPR_PHOB"/>
    <property type="match status" value="1"/>
</dbReference>
<accession>A0A2Y8ZMZ9</accession>
<dbReference type="InterPro" id="IPR039793">
    <property type="entry name" value="UROS/Hem4"/>
</dbReference>
<dbReference type="InterPro" id="IPR036388">
    <property type="entry name" value="WH-like_DNA-bd_sf"/>
</dbReference>
<gene>
    <name evidence="4" type="ORF">SAMN04489750_1087</name>
</gene>
<sequence length="373" mass="39106">MNAHPPVLAGTRILVTAQRRSADLASALQRRGARVEVAPALGVESHIDEPSLIARSRTLIKNPADIVVVTTGVGFTSWLETAEAAGLLPGLEASLRKARIVARGPKARGAIQAAGLTPDWVAESETSAELGEFLVAEGVDEQRIFIQQHGAGDDGLTAALTEAGATVTTLVIYRWGPSPDPEGLRRSILETAAGQFDCVTFTSAPAAAAWIAEARANNVLDDIQALVAADRLLVATVGPITAAPLVTAKLAPLVPDRGRLGALIRAVVLFYSDEDHATEVVDGQLRVRASAATLDHVVLPISPSGLEVLRLLAARPGAVVAREDLLEVLPGDSADPHAAEVAVARLRESLGNLRVVKTVVKRGYRLDVVQESG</sequence>
<dbReference type="PANTHER" id="PTHR40082:SF1">
    <property type="entry name" value="BLR5956 PROTEIN"/>
    <property type="match status" value="1"/>
</dbReference>
<dbReference type="GO" id="GO:0004852">
    <property type="term" value="F:uroporphyrinogen-III synthase activity"/>
    <property type="evidence" value="ECO:0007669"/>
    <property type="project" value="InterPro"/>
</dbReference>
<keyword evidence="5" id="KW-1185">Reference proteome</keyword>
<dbReference type="GO" id="GO:0003677">
    <property type="term" value="F:DNA binding"/>
    <property type="evidence" value="ECO:0007669"/>
    <property type="project" value="UniProtKB-UniRule"/>
</dbReference>
<dbReference type="EMBL" id="UESZ01000001">
    <property type="protein sequence ID" value="SSA33791.1"/>
    <property type="molecule type" value="Genomic_DNA"/>
</dbReference>
<dbReference type="GO" id="GO:0006355">
    <property type="term" value="P:regulation of DNA-templated transcription"/>
    <property type="evidence" value="ECO:0007669"/>
    <property type="project" value="InterPro"/>
</dbReference>
<dbReference type="Proteomes" id="UP000250028">
    <property type="component" value="Unassembled WGS sequence"/>
</dbReference>
<dbReference type="RefSeq" id="WP_109684438.1">
    <property type="nucleotide sequence ID" value="NZ_QGDN01000001.1"/>
</dbReference>
<organism evidence="4 5">
    <name type="scientific">Branchiibius hedensis</name>
    <dbReference type="NCBI Taxonomy" id="672460"/>
    <lineage>
        <taxon>Bacteria</taxon>
        <taxon>Bacillati</taxon>
        <taxon>Actinomycetota</taxon>
        <taxon>Actinomycetes</taxon>
        <taxon>Micrococcales</taxon>
        <taxon>Dermacoccaceae</taxon>
        <taxon>Branchiibius</taxon>
    </lineage>
</organism>
<dbReference type="CDD" id="cd00383">
    <property type="entry name" value="trans_reg_C"/>
    <property type="match status" value="1"/>
</dbReference>
<dbReference type="Pfam" id="PF02602">
    <property type="entry name" value="HEM4"/>
    <property type="match status" value="1"/>
</dbReference>
<dbReference type="Gene3D" id="3.40.50.10090">
    <property type="match status" value="2"/>
</dbReference>
<evidence type="ECO:0000313" key="4">
    <source>
        <dbReference type="EMBL" id="SSA33791.1"/>
    </source>
</evidence>
<dbReference type="OrthoDB" id="213853at2"/>
<evidence type="ECO:0000313" key="5">
    <source>
        <dbReference type="Proteomes" id="UP000250028"/>
    </source>
</evidence>
<dbReference type="Gene3D" id="1.10.10.10">
    <property type="entry name" value="Winged helix-like DNA-binding domain superfamily/Winged helix DNA-binding domain"/>
    <property type="match status" value="1"/>
</dbReference>
<dbReference type="SUPFAM" id="SSF69618">
    <property type="entry name" value="HemD-like"/>
    <property type="match status" value="1"/>
</dbReference>
<reference evidence="5" key="1">
    <citation type="submission" date="2016-10" db="EMBL/GenBank/DDBJ databases">
        <authorList>
            <person name="Varghese N."/>
            <person name="Submissions S."/>
        </authorList>
    </citation>
    <scope>NUCLEOTIDE SEQUENCE [LARGE SCALE GENOMIC DNA]</scope>
    <source>
        <strain evidence="5">DSM 22951</strain>
    </source>
</reference>
<proteinExistence type="predicted"/>
<dbReference type="NCBIfam" id="NF005568">
    <property type="entry name" value="PRK07239.1"/>
    <property type="match status" value="1"/>
</dbReference>
<dbReference type="InterPro" id="IPR036108">
    <property type="entry name" value="4pyrrol_syn_uPrphyn_synt_sf"/>
</dbReference>
<dbReference type="PANTHER" id="PTHR40082">
    <property type="entry name" value="BLR5956 PROTEIN"/>
    <property type="match status" value="1"/>
</dbReference>
<dbReference type="InterPro" id="IPR001867">
    <property type="entry name" value="OmpR/PhoB-type_DNA-bd"/>
</dbReference>
<dbReference type="SMART" id="SM00862">
    <property type="entry name" value="Trans_reg_C"/>
    <property type="match status" value="1"/>
</dbReference>
<dbReference type="SUPFAM" id="SSF46894">
    <property type="entry name" value="C-terminal effector domain of the bipartite response regulators"/>
    <property type="match status" value="1"/>
</dbReference>
<dbReference type="AlphaFoldDB" id="A0A2Y8ZMZ9"/>
<protein>
    <submittedName>
        <fullName evidence="4">Uroporphyrinogen-III synthase</fullName>
    </submittedName>
</protein>
<evidence type="ECO:0000256" key="2">
    <source>
        <dbReference type="PROSITE-ProRule" id="PRU01091"/>
    </source>
</evidence>
<dbReference type="InterPro" id="IPR003754">
    <property type="entry name" value="4pyrrol_synth_uPrphyn_synth"/>
</dbReference>
<dbReference type="GO" id="GO:0006780">
    <property type="term" value="P:uroporphyrinogen III biosynthetic process"/>
    <property type="evidence" value="ECO:0007669"/>
    <property type="project" value="InterPro"/>
</dbReference>
<keyword evidence="1 2" id="KW-0238">DNA-binding</keyword>